<dbReference type="EMBL" id="JAKLWS010000016">
    <property type="protein sequence ID" value="MCG2589491.1"/>
    <property type="molecule type" value="Genomic_DNA"/>
</dbReference>
<dbReference type="InterPro" id="IPR004655">
    <property type="entry name" value="FabH"/>
</dbReference>
<dbReference type="PANTHER" id="PTHR34069:SF2">
    <property type="entry name" value="BETA-KETOACYL-[ACYL-CARRIER-PROTEIN] SYNTHASE III"/>
    <property type="match status" value="1"/>
</dbReference>
<evidence type="ECO:0000256" key="9">
    <source>
        <dbReference type="ARBA" id="ARBA00023315"/>
    </source>
</evidence>
<evidence type="ECO:0000256" key="3">
    <source>
        <dbReference type="ARBA" id="ARBA00022516"/>
    </source>
</evidence>
<feature type="domain" description="Beta-ketoacyl-[acyl-carrier-protein] synthase III C-terminal" evidence="11">
    <location>
        <begin position="239"/>
        <end position="326"/>
    </location>
</feature>
<keyword evidence="5 10" id="KW-0276">Fatty acid metabolism</keyword>
<dbReference type="CDD" id="cd00830">
    <property type="entry name" value="KAS_III"/>
    <property type="match status" value="1"/>
</dbReference>
<feature type="active site" evidence="10">
    <location>
        <position position="116"/>
    </location>
</feature>
<dbReference type="NCBIfam" id="TIGR00747">
    <property type="entry name" value="fabH"/>
    <property type="match status" value="1"/>
</dbReference>
<evidence type="ECO:0000256" key="2">
    <source>
        <dbReference type="ARBA" id="ARBA00022490"/>
    </source>
</evidence>
<comment type="catalytic activity">
    <reaction evidence="10">
        <text>malonyl-[ACP] + acetyl-CoA + H(+) = 3-oxobutanoyl-[ACP] + CO2 + CoA</text>
        <dbReference type="Rhea" id="RHEA:12080"/>
        <dbReference type="Rhea" id="RHEA-COMP:9623"/>
        <dbReference type="Rhea" id="RHEA-COMP:9625"/>
        <dbReference type="ChEBI" id="CHEBI:15378"/>
        <dbReference type="ChEBI" id="CHEBI:16526"/>
        <dbReference type="ChEBI" id="CHEBI:57287"/>
        <dbReference type="ChEBI" id="CHEBI:57288"/>
        <dbReference type="ChEBI" id="CHEBI:78449"/>
        <dbReference type="ChEBI" id="CHEBI:78450"/>
        <dbReference type="EC" id="2.3.1.180"/>
    </reaction>
</comment>
<gene>
    <name evidence="10" type="primary">fabH</name>
    <name evidence="13" type="ORF">L6773_13005</name>
</gene>
<evidence type="ECO:0000256" key="10">
    <source>
        <dbReference type="HAMAP-Rule" id="MF_01815"/>
    </source>
</evidence>
<feature type="active site" evidence="10">
    <location>
        <position position="255"/>
    </location>
</feature>
<keyword evidence="7 10" id="KW-0275">Fatty acid biosynthesis</keyword>
<evidence type="ECO:0000256" key="5">
    <source>
        <dbReference type="ARBA" id="ARBA00022832"/>
    </source>
</evidence>
<keyword evidence="8 10" id="KW-0511">Multifunctional enzyme</keyword>
<evidence type="ECO:0000313" key="14">
    <source>
        <dbReference type="Proteomes" id="UP001165366"/>
    </source>
</evidence>
<dbReference type="InterPro" id="IPR013751">
    <property type="entry name" value="ACP_syn_III_N"/>
</dbReference>
<accession>A0ABS9KF75</accession>
<protein>
    <recommendedName>
        <fullName evidence="10">Beta-ketoacyl-[acyl-carrier-protein] synthase III</fullName>
        <shortName evidence="10">Beta-ketoacyl-ACP synthase III</shortName>
        <shortName evidence="10">KAS III</shortName>
        <ecNumber evidence="10">2.3.1.180</ecNumber>
    </recommendedName>
    <alternativeName>
        <fullName evidence="10">3-oxoacyl-[acyl-carrier-protein] synthase 3</fullName>
    </alternativeName>
    <alternativeName>
        <fullName evidence="10">3-oxoacyl-[acyl-carrier-protein] synthase III</fullName>
    </alternativeName>
</protein>
<dbReference type="Pfam" id="PF08541">
    <property type="entry name" value="ACP_syn_III_C"/>
    <property type="match status" value="1"/>
</dbReference>
<comment type="function">
    <text evidence="10">Catalyzes the condensation reaction of fatty acid synthesis by the addition to an acyl acceptor of two carbons from malonyl-ACP. Catalyzes the first condensation reaction which initiates fatty acid synthesis and may therefore play a role in governing the total rate of fatty acid production. Possesses both acetoacetyl-ACP synthase and acetyl transacylase activities. Its substrate specificity determines the biosynthesis of branched-chain and/or straight-chain of fatty acids.</text>
</comment>
<comment type="pathway">
    <text evidence="10">Lipid metabolism; fatty acid biosynthesis.</text>
</comment>
<comment type="domain">
    <text evidence="10">The last Arg residue of the ACP-binding site is essential for the weak association between ACP/AcpP and FabH.</text>
</comment>
<feature type="domain" description="Beta-ketoacyl-[acyl-carrier-protein] synthase III N-terminal" evidence="12">
    <location>
        <begin position="110"/>
        <end position="187"/>
    </location>
</feature>
<dbReference type="EC" id="2.3.1.180" evidence="10"/>
<proteinExistence type="inferred from homology"/>
<evidence type="ECO:0000256" key="7">
    <source>
        <dbReference type="ARBA" id="ARBA00023160"/>
    </source>
</evidence>
<comment type="caution">
    <text evidence="13">The sequence shown here is derived from an EMBL/GenBank/DDBJ whole genome shotgun (WGS) entry which is preliminary data.</text>
</comment>
<evidence type="ECO:0000256" key="8">
    <source>
        <dbReference type="ARBA" id="ARBA00023268"/>
    </source>
</evidence>
<dbReference type="NCBIfam" id="NF006829">
    <property type="entry name" value="PRK09352.1"/>
    <property type="match status" value="1"/>
</dbReference>
<evidence type="ECO:0000259" key="11">
    <source>
        <dbReference type="Pfam" id="PF08541"/>
    </source>
</evidence>
<dbReference type="InterPro" id="IPR016039">
    <property type="entry name" value="Thiolase-like"/>
</dbReference>
<organism evidence="13 14">
    <name type="scientific">Rhodohalobacter sulfatireducens</name>
    <dbReference type="NCBI Taxonomy" id="2911366"/>
    <lineage>
        <taxon>Bacteria</taxon>
        <taxon>Pseudomonadati</taxon>
        <taxon>Balneolota</taxon>
        <taxon>Balneolia</taxon>
        <taxon>Balneolales</taxon>
        <taxon>Balneolaceae</taxon>
        <taxon>Rhodohalobacter</taxon>
    </lineage>
</organism>
<evidence type="ECO:0000256" key="4">
    <source>
        <dbReference type="ARBA" id="ARBA00022679"/>
    </source>
</evidence>
<sequence length="328" mass="35823">MSVKRAKISGVGHFLPDYILTNKELEGYVETNDEWIRTRTGISERRILKDPDKGTSYMAEKAALEALEDAEVDAKDIDAIIVATVTPDYMFPATAALVQKRIGAENAYGFDLSAACSGFLFALSNGSMMIESGRAKKVLVIGADKMSAIVDFTDRTTCILFGDAAGAVVLEETEGDGIIDFVQHTDGDEECLLYQPAGGSLNPASEETVKNKMHFIRQDGRAVFKKATEGMADVSLEIMERNNLSGDDVAWLVPHQANQRIISATARRMGLSEEKVMVNIGKYGNTTAATIPLCLYDWKDQLKDGDNIILSAFGGGLTWGAVYLKWRK</sequence>
<dbReference type="Proteomes" id="UP001165366">
    <property type="component" value="Unassembled WGS sequence"/>
</dbReference>
<dbReference type="HAMAP" id="MF_01815">
    <property type="entry name" value="FabH"/>
    <property type="match status" value="1"/>
</dbReference>
<keyword evidence="4 10" id="KW-0808">Transferase</keyword>
<dbReference type="Pfam" id="PF08545">
    <property type="entry name" value="ACP_syn_III"/>
    <property type="match status" value="1"/>
</dbReference>
<evidence type="ECO:0000256" key="1">
    <source>
        <dbReference type="ARBA" id="ARBA00008642"/>
    </source>
</evidence>
<keyword evidence="3 10" id="KW-0444">Lipid biosynthesis</keyword>
<dbReference type="PANTHER" id="PTHR34069">
    <property type="entry name" value="3-OXOACYL-[ACYL-CARRIER-PROTEIN] SYNTHASE 3"/>
    <property type="match status" value="1"/>
</dbReference>
<dbReference type="SUPFAM" id="SSF53901">
    <property type="entry name" value="Thiolase-like"/>
    <property type="match status" value="1"/>
</dbReference>
<evidence type="ECO:0000256" key="6">
    <source>
        <dbReference type="ARBA" id="ARBA00023098"/>
    </source>
</evidence>
<keyword evidence="6 10" id="KW-0443">Lipid metabolism</keyword>
<reference evidence="13" key="1">
    <citation type="submission" date="2022-01" db="EMBL/GenBank/DDBJ databases">
        <authorList>
            <person name="Wang Y."/>
        </authorList>
    </citation>
    <scope>NUCLEOTIDE SEQUENCE</scope>
    <source>
        <strain evidence="13">WB101</strain>
    </source>
</reference>
<evidence type="ECO:0000259" key="12">
    <source>
        <dbReference type="Pfam" id="PF08545"/>
    </source>
</evidence>
<feature type="active site" evidence="10">
    <location>
        <position position="285"/>
    </location>
</feature>
<keyword evidence="14" id="KW-1185">Reference proteome</keyword>
<feature type="region of interest" description="ACP-binding" evidence="10">
    <location>
        <begin position="256"/>
        <end position="260"/>
    </location>
</feature>
<keyword evidence="9 10" id="KW-0012">Acyltransferase</keyword>
<evidence type="ECO:0000313" key="13">
    <source>
        <dbReference type="EMBL" id="MCG2589491.1"/>
    </source>
</evidence>
<comment type="subunit">
    <text evidence="10">Homodimer.</text>
</comment>
<dbReference type="InterPro" id="IPR013747">
    <property type="entry name" value="ACP_syn_III_C"/>
</dbReference>
<comment type="subcellular location">
    <subcellularLocation>
        <location evidence="10">Cytoplasm</location>
    </subcellularLocation>
</comment>
<keyword evidence="2 10" id="KW-0963">Cytoplasm</keyword>
<name>A0ABS9KF75_9BACT</name>
<comment type="similarity">
    <text evidence="1 10">Belongs to the thiolase-like superfamily. FabH family.</text>
</comment>
<reference evidence="13" key="2">
    <citation type="submission" date="2024-05" db="EMBL/GenBank/DDBJ databases">
        <title>Rhodohalobacter halophilus gen. nov., sp. nov., a moderately halophilic member of the family Balneolaceae.</title>
        <authorList>
            <person name="Xia J."/>
        </authorList>
    </citation>
    <scope>NUCLEOTIDE SEQUENCE</scope>
    <source>
        <strain evidence="13">WB101</strain>
    </source>
</reference>
<dbReference type="Gene3D" id="3.40.47.10">
    <property type="match status" value="1"/>
</dbReference>
<dbReference type="RefSeq" id="WP_237854852.1">
    <property type="nucleotide sequence ID" value="NZ_JAKLWS010000016.1"/>
</dbReference>